<dbReference type="InterPro" id="IPR050357">
    <property type="entry name" value="Arrestin_domain-protein"/>
</dbReference>
<comment type="similarity">
    <text evidence="1">Belongs to the arrestin family.</text>
</comment>
<dbReference type="Pfam" id="PF00339">
    <property type="entry name" value="Arrestin_N"/>
    <property type="match status" value="1"/>
</dbReference>
<evidence type="ECO:0000313" key="7">
    <source>
        <dbReference type="EMBL" id="CAF3969511.1"/>
    </source>
</evidence>
<dbReference type="SMART" id="SM01017">
    <property type="entry name" value="Arrestin_C"/>
    <property type="match status" value="1"/>
</dbReference>
<dbReference type="EMBL" id="CAJOBC010006394">
    <property type="protein sequence ID" value="CAF3897420.1"/>
    <property type="molecule type" value="Genomic_DNA"/>
</dbReference>
<dbReference type="Proteomes" id="UP000682733">
    <property type="component" value="Unassembled WGS sequence"/>
</dbReference>
<dbReference type="InterPro" id="IPR011022">
    <property type="entry name" value="Arrestin_C-like"/>
</dbReference>
<evidence type="ECO:0000313" key="5">
    <source>
        <dbReference type="EMBL" id="CAF1157938.1"/>
    </source>
</evidence>
<dbReference type="Proteomes" id="UP000677228">
    <property type="component" value="Unassembled WGS sequence"/>
</dbReference>
<dbReference type="Pfam" id="PF02752">
    <property type="entry name" value="Arrestin_C"/>
    <property type="match status" value="1"/>
</dbReference>
<evidence type="ECO:0000256" key="2">
    <source>
        <dbReference type="SAM" id="MobiDB-lite"/>
    </source>
</evidence>
<dbReference type="PANTHER" id="PTHR11188:SF176">
    <property type="entry name" value="ARRESTIN DOMAIN-CONTAINING PROTEIN 1"/>
    <property type="match status" value="1"/>
</dbReference>
<feature type="domain" description="Arrestin C-terminal-like" evidence="3">
    <location>
        <begin position="174"/>
        <end position="308"/>
    </location>
</feature>
<dbReference type="PANTHER" id="PTHR11188">
    <property type="entry name" value="ARRESTIN DOMAIN CONTAINING PROTEIN"/>
    <property type="match status" value="1"/>
</dbReference>
<dbReference type="GO" id="GO:0015031">
    <property type="term" value="P:protein transport"/>
    <property type="evidence" value="ECO:0007669"/>
    <property type="project" value="TreeGrafter"/>
</dbReference>
<dbReference type="Proteomes" id="UP000663829">
    <property type="component" value="Unassembled WGS sequence"/>
</dbReference>
<dbReference type="OrthoDB" id="2333384at2759"/>
<dbReference type="EMBL" id="CAJOBA010033715">
    <property type="protein sequence ID" value="CAF3969511.1"/>
    <property type="molecule type" value="Genomic_DNA"/>
</dbReference>
<dbReference type="InterPro" id="IPR014752">
    <property type="entry name" value="Arrestin-like_C"/>
</dbReference>
<dbReference type="EMBL" id="CAJNOQ010006394">
    <property type="protein sequence ID" value="CAF1133618.1"/>
    <property type="molecule type" value="Genomic_DNA"/>
</dbReference>
<dbReference type="AlphaFoldDB" id="A0A814RGD3"/>
<dbReference type="InterPro" id="IPR014756">
    <property type="entry name" value="Ig_E-set"/>
</dbReference>
<evidence type="ECO:0000256" key="1">
    <source>
        <dbReference type="ARBA" id="ARBA00005298"/>
    </source>
</evidence>
<dbReference type="Gene3D" id="2.60.40.640">
    <property type="match status" value="2"/>
</dbReference>
<proteinExistence type="inferred from homology"/>
<comment type="caution">
    <text evidence="4">The sequence shown here is derived from an EMBL/GenBank/DDBJ whole genome shotgun (WGS) entry which is preliminary data.</text>
</comment>
<name>A0A814RGD3_9BILA</name>
<evidence type="ECO:0000313" key="8">
    <source>
        <dbReference type="Proteomes" id="UP000663829"/>
    </source>
</evidence>
<feature type="region of interest" description="Disordered" evidence="2">
    <location>
        <begin position="326"/>
        <end position="353"/>
    </location>
</feature>
<dbReference type="GO" id="GO:0005737">
    <property type="term" value="C:cytoplasm"/>
    <property type="evidence" value="ECO:0007669"/>
    <property type="project" value="TreeGrafter"/>
</dbReference>
<protein>
    <recommendedName>
        <fullName evidence="3">Arrestin C-terminal-like domain-containing protein</fullName>
    </recommendedName>
</protein>
<dbReference type="Proteomes" id="UP000681722">
    <property type="component" value="Unassembled WGS sequence"/>
</dbReference>
<dbReference type="EMBL" id="CAJNOK010012191">
    <property type="protein sequence ID" value="CAF1157938.1"/>
    <property type="molecule type" value="Genomic_DNA"/>
</dbReference>
<gene>
    <name evidence="4" type="ORF">GPM918_LOCUS20326</name>
    <name evidence="5" type="ORF">OVA965_LOCUS21940</name>
    <name evidence="6" type="ORF">SRO942_LOCUS20323</name>
    <name evidence="7" type="ORF">TMI583_LOCUS22655</name>
</gene>
<dbReference type="InterPro" id="IPR011021">
    <property type="entry name" value="Arrestin-like_N"/>
</dbReference>
<accession>A0A814RGD3</accession>
<sequence>MGSGSSRIAITFDRGETFYFANEIVSGKVQLNIIGDDRIKVDEVYLTLTGEIGYTTTKTLYTSKGGKQTRTEYHDVPFFQSKIVLAHPEPPQTELIYTEGQYSWLFSIPLTAYLPPTVGQPHKYPHVCYYVQVVLNKPWYKPNTRQTFYITVFPRVNLLHITNIFLSTIYGNQNRKDVTLKGALNKLGFVPGETISSTLEIHNPKHILIKHINISLVDTLQIASNRRRHYVFRTTLPRIINTHDETICETFSVIIPSMYLAPSYKYTGGLRSTAHVCISYALRFEVKVEGIFTNFDITIPITIGTEPAPPQLEFTPQNLLTVTYTSPNDDTNIYEDDNEDSPPSYESVMAKRV</sequence>
<reference evidence="4" key="1">
    <citation type="submission" date="2021-02" db="EMBL/GenBank/DDBJ databases">
        <authorList>
            <person name="Nowell W R."/>
        </authorList>
    </citation>
    <scope>NUCLEOTIDE SEQUENCE</scope>
</reference>
<evidence type="ECO:0000313" key="6">
    <source>
        <dbReference type="EMBL" id="CAF3897420.1"/>
    </source>
</evidence>
<keyword evidence="8" id="KW-1185">Reference proteome</keyword>
<dbReference type="SUPFAM" id="SSF81296">
    <property type="entry name" value="E set domains"/>
    <property type="match status" value="2"/>
</dbReference>
<evidence type="ECO:0000259" key="3">
    <source>
        <dbReference type="SMART" id="SM01017"/>
    </source>
</evidence>
<evidence type="ECO:0000313" key="4">
    <source>
        <dbReference type="EMBL" id="CAF1133618.1"/>
    </source>
</evidence>
<organism evidence="4 8">
    <name type="scientific">Didymodactylos carnosus</name>
    <dbReference type="NCBI Taxonomy" id="1234261"/>
    <lineage>
        <taxon>Eukaryota</taxon>
        <taxon>Metazoa</taxon>
        <taxon>Spiralia</taxon>
        <taxon>Gnathifera</taxon>
        <taxon>Rotifera</taxon>
        <taxon>Eurotatoria</taxon>
        <taxon>Bdelloidea</taxon>
        <taxon>Philodinida</taxon>
        <taxon>Philodinidae</taxon>
        <taxon>Didymodactylos</taxon>
    </lineage>
</organism>